<dbReference type="EMBL" id="AP027731">
    <property type="protein sequence ID" value="BDZ45805.1"/>
    <property type="molecule type" value="Genomic_DNA"/>
</dbReference>
<protein>
    <submittedName>
        <fullName evidence="2">Uncharacterized protein</fullName>
    </submittedName>
</protein>
<proteinExistence type="predicted"/>
<name>A0ABM8GC32_9MICO</name>
<sequence length="61" mass="6613">MGFPPCSEGRKVPMSALTAGPAASSRRSDPNCPNCEQPLRKQGDGDSHYWSCKDCNLVFLV</sequence>
<keyword evidence="3" id="KW-1185">Reference proteome</keyword>
<reference evidence="3" key="1">
    <citation type="journal article" date="2019" name="Int. J. Syst. Evol. Microbiol.">
        <title>The Global Catalogue of Microorganisms (GCM) 10K type strain sequencing project: providing services to taxonomists for standard genome sequencing and annotation.</title>
        <authorList>
            <consortium name="The Broad Institute Genomics Platform"/>
            <consortium name="The Broad Institute Genome Sequencing Center for Infectious Disease"/>
            <person name="Wu L."/>
            <person name="Ma J."/>
        </authorList>
    </citation>
    <scope>NUCLEOTIDE SEQUENCE [LARGE SCALE GENOMIC DNA]</scope>
    <source>
        <strain evidence="3">NBRC 108725</strain>
    </source>
</reference>
<feature type="compositionally biased region" description="Basic and acidic residues" evidence="1">
    <location>
        <begin position="38"/>
        <end position="47"/>
    </location>
</feature>
<evidence type="ECO:0000313" key="3">
    <source>
        <dbReference type="Proteomes" id="UP001321498"/>
    </source>
</evidence>
<evidence type="ECO:0000256" key="1">
    <source>
        <dbReference type="SAM" id="MobiDB-lite"/>
    </source>
</evidence>
<accession>A0ABM8GC32</accession>
<gene>
    <name evidence="2" type="ORF">GCM10025866_17140</name>
</gene>
<organism evidence="2 3">
    <name type="scientific">Naasia aerilata</name>
    <dbReference type="NCBI Taxonomy" id="1162966"/>
    <lineage>
        <taxon>Bacteria</taxon>
        <taxon>Bacillati</taxon>
        <taxon>Actinomycetota</taxon>
        <taxon>Actinomycetes</taxon>
        <taxon>Micrococcales</taxon>
        <taxon>Microbacteriaceae</taxon>
        <taxon>Naasia</taxon>
    </lineage>
</organism>
<dbReference type="Proteomes" id="UP001321498">
    <property type="component" value="Chromosome"/>
</dbReference>
<feature type="region of interest" description="Disordered" evidence="1">
    <location>
        <begin position="1"/>
        <end position="47"/>
    </location>
</feature>
<evidence type="ECO:0000313" key="2">
    <source>
        <dbReference type="EMBL" id="BDZ45805.1"/>
    </source>
</evidence>